<organism evidence="9 10">
    <name type="scientific">Chryseolinea lacunae</name>
    <dbReference type="NCBI Taxonomy" id="2801331"/>
    <lineage>
        <taxon>Bacteria</taxon>
        <taxon>Pseudomonadati</taxon>
        <taxon>Bacteroidota</taxon>
        <taxon>Cytophagia</taxon>
        <taxon>Cytophagales</taxon>
        <taxon>Fulvivirgaceae</taxon>
        <taxon>Chryseolinea</taxon>
    </lineage>
</organism>
<dbReference type="PANTHER" id="PTHR43304:SF1">
    <property type="entry name" value="PAC DOMAIN-CONTAINING PROTEIN"/>
    <property type="match status" value="1"/>
</dbReference>
<dbReference type="InterPro" id="IPR003594">
    <property type="entry name" value="HATPase_dom"/>
</dbReference>
<dbReference type="SUPFAM" id="SSF55874">
    <property type="entry name" value="ATPase domain of HSP90 chaperone/DNA topoisomerase II/histidine kinase"/>
    <property type="match status" value="1"/>
</dbReference>
<dbReference type="Gene3D" id="1.10.287.130">
    <property type="match status" value="1"/>
</dbReference>
<keyword evidence="7" id="KW-0812">Transmembrane</keyword>
<evidence type="ECO:0000256" key="7">
    <source>
        <dbReference type="SAM" id="Phobius"/>
    </source>
</evidence>
<evidence type="ECO:0000256" key="4">
    <source>
        <dbReference type="ARBA" id="ARBA00022679"/>
    </source>
</evidence>
<evidence type="ECO:0000313" key="10">
    <source>
        <dbReference type="Proteomes" id="UP000613030"/>
    </source>
</evidence>
<keyword evidence="6" id="KW-0175">Coiled coil</keyword>
<dbReference type="Gene3D" id="3.30.565.10">
    <property type="entry name" value="Histidine kinase-like ATPase, C-terminal domain"/>
    <property type="match status" value="1"/>
</dbReference>
<dbReference type="Pfam" id="PF05227">
    <property type="entry name" value="CHASE3"/>
    <property type="match status" value="1"/>
</dbReference>
<evidence type="ECO:0000256" key="6">
    <source>
        <dbReference type="SAM" id="Coils"/>
    </source>
</evidence>
<evidence type="ECO:0000256" key="3">
    <source>
        <dbReference type="ARBA" id="ARBA00022553"/>
    </source>
</evidence>
<dbReference type="PROSITE" id="PS50109">
    <property type="entry name" value="HIS_KIN"/>
    <property type="match status" value="1"/>
</dbReference>
<sequence length="545" mass="62538">MNFSGLKLRGKFLTGVVFLVVLLIIIDVVITRDNNRTIQTNRFLQKQAEQVKVNVSQFAIVIIHNLDLGLRGYALFGKEKYLYPYNVALKDKDSVIAVVEKILAEQNYPLQEFHQLSDSLNAYASFCTHLKALYDNNKKDEFLRLGDQDRGYDLWLQYEVFARKVYAFEDQINETATAKYNAAINKNYVVQIVLFLICVPALLIMARHTLRKFAIAEDLKTLALEKAQLLADQNATLEEMVRVRTEEIYLQNQELQHRNNEVATQNEELTAQQEEITSQRDQLATQNEMLSEAKRIIESKNKEIEHKNDILEQQVEERTKHLLEYNQQLEQFTFISAHNLRAPVARILGLGGILRYANSEEEKMIIDKLISTTTELDTVVKDLNDILVLRKDNISILSEIDFGEELELIKMDLEKEMIETGAILDYDFSRAPGIRTIKSYLDSILINLISNAIKYRHPGRSPLIQVRSDLVDSYVCLTVSDNGLGMDLSLYKEKLFTLYGRFHNHVEGKGMGLYLVMTQVVALGGKIEVESEVDRGTTFKILLKD</sequence>
<reference evidence="9 10" key="1">
    <citation type="submission" date="2021-01" db="EMBL/GenBank/DDBJ databases">
        <title>Chryseolinea sp. Jin1 Genome sequencing and assembly.</title>
        <authorList>
            <person name="Kim I."/>
        </authorList>
    </citation>
    <scope>NUCLEOTIDE SEQUENCE [LARGE SCALE GENOMIC DNA]</scope>
    <source>
        <strain evidence="9 10">Jin1</strain>
    </source>
</reference>
<keyword evidence="5" id="KW-0418">Kinase</keyword>
<name>A0ABS1KN09_9BACT</name>
<gene>
    <name evidence="9" type="ORF">JI741_05865</name>
</gene>
<feature type="transmembrane region" description="Helical" evidence="7">
    <location>
        <begin position="12"/>
        <end position="30"/>
    </location>
</feature>
<dbReference type="RefSeq" id="WP_202008056.1">
    <property type="nucleotide sequence ID" value="NZ_JAERRB010000001.1"/>
</dbReference>
<dbReference type="EMBL" id="JAERRB010000001">
    <property type="protein sequence ID" value="MBL0740734.1"/>
    <property type="molecule type" value="Genomic_DNA"/>
</dbReference>
<dbReference type="InterPro" id="IPR004358">
    <property type="entry name" value="Sig_transdc_His_kin-like_C"/>
</dbReference>
<evidence type="ECO:0000313" key="9">
    <source>
        <dbReference type="EMBL" id="MBL0740734.1"/>
    </source>
</evidence>
<comment type="caution">
    <text evidence="9">The sequence shown here is derived from an EMBL/GenBank/DDBJ whole genome shotgun (WGS) entry which is preliminary data.</text>
</comment>
<dbReference type="InterPro" id="IPR007891">
    <property type="entry name" value="CHASE3"/>
</dbReference>
<evidence type="ECO:0000256" key="1">
    <source>
        <dbReference type="ARBA" id="ARBA00000085"/>
    </source>
</evidence>
<keyword evidence="4" id="KW-0808">Transferase</keyword>
<protein>
    <recommendedName>
        <fullName evidence="2">histidine kinase</fullName>
        <ecNumber evidence="2">2.7.13.3</ecNumber>
    </recommendedName>
</protein>
<dbReference type="Proteomes" id="UP000613030">
    <property type="component" value="Unassembled WGS sequence"/>
</dbReference>
<dbReference type="InterPro" id="IPR052162">
    <property type="entry name" value="Sensor_kinase/Photoreceptor"/>
</dbReference>
<dbReference type="InterPro" id="IPR036097">
    <property type="entry name" value="HisK_dim/P_sf"/>
</dbReference>
<evidence type="ECO:0000256" key="2">
    <source>
        <dbReference type="ARBA" id="ARBA00012438"/>
    </source>
</evidence>
<keyword evidence="10" id="KW-1185">Reference proteome</keyword>
<dbReference type="SUPFAM" id="SSF47384">
    <property type="entry name" value="Homodimeric domain of signal transducing histidine kinase"/>
    <property type="match status" value="1"/>
</dbReference>
<keyword evidence="7" id="KW-0472">Membrane</keyword>
<keyword evidence="7" id="KW-1133">Transmembrane helix</keyword>
<dbReference type="SMART" id="SM00387">
    <property type="entry name" value="HATPase_c"/>
    <property type="match status" value="1"/>
</dbReference>
<dbReference type="InterPro" id="IPR036890">
    <property type="entry name" value="HATPase_C_sf"/>
</dbReference>
<dbReference type="InterPro" id="IPR005467">
    <property type="entry name" value="His_kinase_dom"/>
</dbReference>
<dbReference type="EC" id="2.7.13.3" evidence="2"/>
<accession>A0ABS1KN09</accession>
<evidence type="ECO:0000256" key="5">
    <source>
        <dbReference type="ARBA" id="ARBA00022777"/>
    </source>
</evidence>
<dbReference type="PRINTS" id="PR00344">
    <property type="entry name" value="BCTRLSENSOR"/>
</dbReference>
<feature type="domain" description="Histidine kinase" evidence="8">
    <location>
        <begin position="335"/>
        <end position="545"/>
    </location>
</feature>
<dbReference type="PANTHER" id="PTHR43304">
    <property type="entry name" value="PHYTOCHROME-LIKE PROTEIN CPH1"/>
    <property type="match status" value="1"/>
</dbReference>
<proteinExistence type="predicted"/>
<feature type="transmembrane region" description="Helical" evidence="7">
    <location>
        <begin position="188"/>
        <end position="206"/>
    </location>
</feature>
<keyword evidence="3" id="KW-0597">Phosphoprotein</keyword>
<dbReference type="Pfam" id="PF02518">
    <property type="entry name" value="HATPase_c"/>
    <property type="match status" value="1"/>
</dbReference>
<feature type="coiled-coil region" evidence="6">
    <location>
        <begin position="252"/>
        <end position="328"/>
    </location>
</feature>
<comment type="catalytic activity">
    <reaction evidence="1">
        <text>ATP + protein L-histidine = ADP + protein N-phospho-L-histidine.</text>
        <dbReference type="EC" id="2.7.13.3"/>
    </reaction>
</comment>
<evidence type="ECO:0000259" key="8">
    <source>
        <dbReference type="PROSITE" id="PS50109"/>
    </source>
</evidence>